<dbReference type="AlphaFoldDB" id="A0A235BVG5"/>
<name>A0A235BVG5_UNCW3</name>
<protein>
    <recommendedName>
        <fullName evidence="2">HEPN domain-containing protein</fullName>
    </recommendedName>
</protein>
<dbReference type="SUPFAM" id="SSF81593">
    <property type="entry name" value="Nucleotidyltransferase substrate binding subunit/domain"/>
    <property type="match status" value="1"/>
</dbReference>
<evidence type="ECO:0000313" key="3">
    <source>
        <dbReference type="EMBL" id="OYD16232.1"/>
    </source>
</evidence>
<dbReference type="InterPro" id="IPR007842">
    <property type="entry name" value="HEPN_dom"/>
</dbReference>
<accession>A0A235BVG5</accession>
<dbReference type="InterPro" id="IPR052226">
    <property type="entry name" value="UPF0332_toxin"/>
</dbReference>
<dbReference type="PANTHER" id="PTHR36565">
    <property type="entry name" value="UPF0332 PROTEIN TM_1000"/>
    <property type="match status" value="1"/>
</dbReference>
<feature type="domain" description="HEPN" evidence="2">
    <location>
        <begin position="14"/>
        <end position="120"/>
    </location>
</feature>
<dbReference type="Proteomes" id="UP000215215">
    <property type="component" value="Unassembled WGS sequence"/>
</dbReference>
<sequence>MRSMGLKKQVCREFEKAEETLKAAKELLTKGFYADSASRAYYAAFHAVRACLFSKQLVPKGHKGVSILFAQHFVKEGVFPQDFSRLLTRLRENREESDYGYAFMASREDTEERLLDAEKIIDGIKQWLKKENYL</sequence>
<proteinExistence type="inferred from homology"/>
<evidence type="ECO:0000313" key="4">
    <source>
        <dbReference type="Proteomes" id="UP000215215"/>
    </source>
</evidence>
<dbReference type="PANTHER" id="PTHR36565:SF1">
    <property type="entry name" value="UPF0332 PROTEIN TM_1000"/>
    <property type="match status" value="1"/>
</dbReference>
<gene>
    <name evidence="3" type="ORF">CH333_03910</name>
</gene>
<dbReference type="EMBL" id="NOZQ01000078">
    <property type="protein sequence ID" value="OYD16232.1"/>
    <property type="molecule type" value="Genomic_DNA"/>
</dbReference>
<evidence type="ECO:0000259" key="2">
    <source>
        <dbReference type="PROSITE" id="PS50910"/>
    </source>
</evidence>
<evidence type="ECO:0000256" key="1">
    <source>
        <dbReference type="ARBA" id="ARBA00038248"/>
    </source>
</evidence>
<organism evidence="3 4">
    <name type="scientific">candidate division WOR-3 bacterium JGI_Cruoil_03_44_89</name>
    <dbReference type="NCBI Taxonomy" id="1973748"/>
    <lineage>
        <taxon>Bacteria</taxon>
        <taxon>Bacteria division WOR-3</taxon>
    </lineage>
</organism>
<dbReference type="Gene3D" id="1.20.120.330">
    <property type="entry name" value="Nucleotidyltransferases domain 2"/>
    <property type="match status" value="1"/>
</dbReference>
<dbReference type="Pfam" id="PF05168">
    <property type="entry name" value="HEPN"/>
    <property type="match status" value="1"/>
</dbReference>
<reference evidence="3 4" key="1">
    <citation type="submission" date="2017-07" db="EMBL/GenBank/DDBJ databases">
        <title>Recovery of genomes from metagenomes via a dereplication, aggregation, and scoring strategy.</title>
        <authorList>
            <person name="Sieber C.M."/>
            <person name="Probst A.J."/>
            <person name="Sharrar A."/>
            <person name="Thomas B.C."/>
            <person name="Hess M."/>
            <person name="Tringe S.G."/>
            <person name="Banfield J.F."/>
        </authorList>
    </citation>
    <scope>NUCLEOTIDE SEQUENCE [LARGE SCALE GENOMIC DNA]</scope>
    <source>
        <strain evidence="3">JGI_Cruoil_03_44_89</strain>
    </source>
</reference>
<comment type="caution">
    <text evidence="3">The sequence shown here is derived from an EMBL/GenBank/DDBJ whole genome shotgun (WGS) entry which is preliminary data.</text>
</comment>
<comment type="similarity">
    <text evidence="1">Belongs to the UPF0332 family.</text>
</comment>
<dbReference type="PROSITE" id="PS50910">
    <property type="entry name" value="HEPN"/>
    <property type="match status" value="1"/>
</dbReference>